<gene>
    <name evidence="1" type="ORF">NCTC10343_03391</name>
</gene>
<name>A0A378Y0Y9_PAEPO</name>
<proteinExistence type="predicted"/>
<reference evidence="1 2" key="1">
    <citation type="submission" date="2018-06" db="EMBL/GenBank/DDBJ databases">
        <authorList>
            <consortium name="Pathogen Informatics"/>
            <person name="Doyle S."/>
        </authorList>
    </citation>
    <scope>NUCLEOTIDE SEQUENCE [LARGE SCALE GENOMIC DNA]</scope>
    <source>
        <strain evidence="1 2">NCTC10343</strain>
    </source>
</reference>
<evidence type="ECO:0000313" key="1">
    <source>
        <dbReference type="EMBL" id="SUA70518.1"/>
    </source>
</evidence>
<organism evidence="1 2">
    <name type="scientific">Paenibacillus polymyxa</name>
    <name type="common">Bacillus polymyxa</name>
    <dbReference type="NCBI Taxonomy" id="1406"/>
    <lineage>
        <taxon>Bacteria</taxon>
        <taxon>Bacillati</taxon>
        <taxon>Bacillota</taxon>
        <taxon>Bacilli</taxon>
        <taxon>Bacillales</taxon>
        <taxon>Paenibacillaceae</taxon>
        <taxon>Paenibacillus</taxon>
    </lineage>
</organism>
<evidence type="ECO:0000313" key="2">
    <source>
        <dbReference type="Proteomes" id="UP000254400"/>
    </source>
</evidence>
<protein>
    <submittedName>
        <fullName evidence="1">Uncharacterized protein</fullName>
    </submittedName>
</protein>
<dbReference type="AlphaFoldDB" id="A0A378Y0Y9"/>
<sequence length="39" mass="4297">MEIVGILDFFTGGHFVVQWVSPFWILNIVGDSTVNVGTT</sequence>
<accession>A0A378Y0Y9</accession>
<dbReference type="Proteomes" id="UP000254400">
    <property type="component" value="Unassembled WGS sequence"/>
</dbReference>
<dbReference type="EMBL" id="UGSC01000001">
    <property type="protein sequence ID" value="SUA70518.1"/>
    <property type="molecule type" value="Genomic_DNA"/>
</dbReference>